<reference evidence="1" key="1">
    <citation type="journal article" date="2020" name="Biotechnol. Biofuels">
        <title>New insights from the biogas microbiome by comprehensive genome-resolved metagenomics of nearly 1600 species originating from multiple anaerobic digesters.</title>
        <authorList>
            <person name="Campanaro S."/>
            <person name="Treu L."/>
            <person name="Rodriguez-R L.M."/>
            <person name="Kovalovszki A."/>
            <person name="Ziels R.M."/>
            <person name="Maus I."/>
            <person name="Zhu X."/>
            <person name="Kougias P.G."/>
            <person name="Basile A."/>
            <person name="Luo G."/>
            <person name="Schluter A."/>
            <person name="Konstantinidis K.T."/>
            <person name="Angelidaki I."/>
        </authorList>
    </citation>
    <scope>NUCLEOTIDE SEQUENCE</scope>
    <source>
        <strain evidence="1">AS06rmzACSIP_7</strain>
    </source>
</reference>
<dbReference type="InterPro" id="IPR038071">
    <property type="entry name" value="UROD/MetE-like_sf"/>
</dbReference>
<name>A0A971S1C9_9BACT</name>
<dbReference type="AlphaFoldDB" id="A0A971S1C9"/>
<accession>A0A971S1C9</accession>
<dbReference type="Proteomes" id="UP000777265">
    <property type="component" value="Unassembled WGS sequence"/>
</dbReference>
<gene>
    <name evidence="1" type="ORF">GXY80_07905</name>
</gene>
<dbReference type="Gene3D" id="3.20.20.210">
    <property type="match status" value="1"/>
</dbReference>
<proteinExistence type="predicted"/>
<evidence type="ECO:0000313" key="2">
    <source>
        <dbReference type="Proteomes" id="UP000777265"/>
    </source>
</evidence>
<organism evidence="1 2">
    <name type="scientific">Syntrophorhabdus aromaticivorans</name>
    <dbReference type="NCBI Taxonomy" id="328301"/>
    <lineage>
        <taxon>Bacteria</taxon>
        <taxon>Pseudomonadati</taxon>
        <taxon>Thermodesulfobacteriota</taxon>
        <taxon>Syntrophorhabdia</taxon>
        <taxon>Syntrophorhabdales</taxon>
        <taxon>Syntrophorhabdaceae</taxon>
        <taxon>Syntrophorhabdus</taxon>
    </lineage>
</organism>
<sequence>MVTGIGSFPFDNVDEAIDLIFSTCKEIPFWPQLPKRAPFENMYIPFLQGVPCVVIDEQSGSAFVNSEETEGIEAFYENVQDEKLGAFRISETVAPGFYRFLGRLKEIENDVKFIKAQLTGPFSMGLGLKDENGKPIIYNYAYFDIIKKALQMKAKWMIAAIKDRYPEKDVILFFDEPYLVSFGSAYVSISKEETISIFDEVLGGIEARRGIHCCGNTDWSVLLNADVDIINYDAFNFMETIFYFKDDLKKFLSRGGLISPGLVPSSEQVSAASVDDIAALWKSFEERMAGLGGAPLADALITTSCGVGSLKPAEAVRAMELLRGLTQA</sequence>
<protein>
    <recommendedName>
        <fullName evidence="3">Methionine synthase</fullName>
    </recommendedName>
</protein>
<dbReference type="EMBL" id="JAAYEE010000128">
    <property type="protein sequence ID" value="NLW35389.1"/>
    <property type="molecule type" value="Genomic_DNA"/>
</dbReference>
<comment type="caution">
    <text evidence="1">The sequence shown here is derived from an EMBL/GenBank/DDBJ whole genome shotgun (WGS) entry which is preliminary data.</text>
</comment>
<dbReference type="SUPFAM" id="SSF51726">
    <property type="entry name" value="UROD/MetE-like"/>
    <property type="match status" value="1"/>
</dbReference>
<evidence type="ECO:0008006" key="3">
    <source>
        <dbReference type="Google" id="ProtNLM"/>
    </source>
</evidence>
<reference evidence="1" key="2">
    <citation type="submission" date="2020-01" db="EMBL/GenBank/DDBJ databases">
        <authorList>
            <person name="Campanaro S."/>
        </authorList>
    </citation>
    <scope>NUCLEOTIDE SEQUENCE</scope>
    <source>
        <strain evidence="1">AS06rmzACSIP_7</strain>
    </source>
</reference>
<evidence type="ECO:0000313" key="1">
    <source>
        <dbReference type="EMBL" id="NLW35389.1"/>
    </source>
</evidence>